<evidence type="ECO:0000313" key="2">
    <source>
        <dbReference type="Proteomes" id="UP000324800"/>
    </source>
</evidence>
<gene>
    <name evidence="1" type="ORF">EZS28_017054</name>
</gene>
<dbReference type="AlphaFoldDB" id="A0A5J4VYT2"/>
<name>A0A5J4VYT2_9EUKA</name>
<dbReference type="Proteomes" id="UP000324800">
    <property type="component" value="Unassembled WGS sequence"/>
</dbReference>
<organism evidence="1 2">
    <name type="scientific">Streblomastix strix</name>
    <dbReference type="NCBI Taxonomy" id="222440"/>
    <lineage>
        <taxon>Eukaryota</taxon>
        <taxon>Metamonada</taxon>
        <taxon>Preaxostyla</taxon>
        <taxon>Oxymonadida</taxon>
        <taxon>Streblomastigidae</taxon>
        <taxon>Streblomastix</taxon>
    </lineage>
</organism>
<evidence type="ECO:0008006" key="3">
    <source>
        <dbReference type="Google" id="ProtNLM"/>
    </source>
</evidence>
<protein>
    <recommendedName>
        <fullName evidence="3">SH3 domain-containing protein</fullName>
    </recommendedName>
</protein>
<proteinExistence type="predicted"/>
<accession>A0A5J4VYT2</accession>
<dbReference type="SUPFAM" id="SSF50044">
    <property type="entry name" value="SH3-domain"/>
    <property type="match status" value="1"/>
</dbReference>
<comment type="caution">
    <text evidence="1">The sequence shown here is derived from an EMBL/GenBank/DDBJ whole genome shotgun (WGS) entry which is preliminary data.</text>
</comment>
<dbReference type="EMBL" id="SNRW01004384">
    <property type="protein sequence ID" value="KAA6387419.1"/>
    <property type="molecule type" value="Genomic_DNA"/>
</dbReference>
<reference evidence="1 2" key="1">
    <citation type="submission" date="2019-03" db="EMBL/GenBank/DDBJ databases">
        <title>Single cell metagenomics reveals metabolic interactions within the superorganism composed of flagellate Streblomastix strix and complex community of Bacteroidetes bacteria on its surface.</title>
        <authorList>
            <person name="Treitli S.C."/>
            <person name="Kolisko M."/>
            <person name="Husnik F."/>
            <person name="Keeling P."/>
            <person name="Hampl V."/>
        </authorList>
    </citation>
    <scope>NUCLEOTIDE SEQUENCE [LARGE SCALE GENOMIC DNA]</scope>
    <source>
        <strain evidence="1">ST1C</strain>
    </source>
</reference>
<evidence type="ECO:0000313" key="1">
    <source>
        <dbReference type="EMBL" id="KAA6387419.1"/>
    </source>
</evidence>
<sequence length="98" mass="11425">MSISSKYFQVIVDYAGVEGDTNYIPVMKGDVVRLIKKDKEWLTVEKDGDIGKNVEQRCIIHGIHIIFFFNCIKSSRLLNSIELKIEEKIEKKKNEIFF</sequence>
<dbReference type="InterPro" id="IPR036028">
    <property type="entry name" value="SH3-like_dom_sf"/>
</dbReference>